<protein>
    <recommendedName>
        <fullName evidence="13">4-hydroxybenzoate polyprenyltransferase, mitochondrial</fullName>
        <shortName evidence="13">4-HB polyprenyltransferase</shortName>
        <ecNumber evidence="13">2.5.1.39</ecNumber>
    </recommendedName>
    <alternativeName>
        <fullName evidence="13">Para-hydroxybenzoate--polyprenyltransferase</fullName>
        <shortName evidence="13">PHB:PPT</shortName>
        <shortName evidence="13">PHB:polyprenyltransferase</shortName>
    </alternativeName>
</protein>
<comment type="function">
    <text evidence="13">Catalyzes the prenylation of para-hydroxybenzoate (PHB) with an all-trans polyprenyl group. Mediates the second step in the final reaction sequence of coenzyme Q (CoQ) biosynthesis, which is the condensation of the polyisoprenoid side chain with PHB, generating the first membrane-bound Q intermediate.</text>
</comment>
<dbReference type="PROSITE" id="PS00943">
    <property type="entry name" value="UBIA"/>
    <property type="match status" value="1"/>
</dbReference>
<reference evidence="14" key="1">
    <citation type="submission" date="2022-01" db="EMBL/GenBank/DDBJ databases">
        <authorList>
            <person name="King R."/>
        </authorList>
    </citation>
    <scope>NUCLEOTIDE SEQUENCE</scope>
</reference>
<comment type="cofactor">
    <cofactor evidence="1 13">
        <name>Mg(2+)</name>
        <dbReference type="ChEBI" id="CHEBI:18420"/>
    </cofactor>
</comment>
<reference evidence="14" key="2">
    <citation type="submission" date="2022-10" db="EMBL/GenBank/DDBJ databases">
        <authorList>
            <consortium name="ENA_rothamsted_submissions"/>
            <consortium name="culmorum"/>
            <person name="King R."/>
        </authorList>
    </citation>
    <scope>NUCLEOTIDE SEQUENCE</scope>
</reference>
<dbReference type="HAMAP" id="MF_01635">
    <property type="entry name" value="UbiA"/>
    <property type="match status" value="1"/>
</dbReference>
<sequence length="390" mass="43585">MLFRLGSLRFIKLIPNDKMLSFKTLEIPKKIHHTFIKTSPFTSCSINQSSKIDQVKQMSPEKNSFVVNALQKFRENPYVRIMRLDRPIGSFLLFWPCGWSIALSASPACIPDLTMLAIFGTGAIIMRSAGCTINDMWDKDIDSKVQRTSTRPLVTKELTNLDAWFFLGGQLGLGLLALLQLNWNAILLGTSSLGLVIIYPLMKRVTNWPQFVLGMTFNWGALLGYCAVHGDVNWVACLPLYTAGICWTIIYDTIYAHQDRVDDLIAGIKSTALRFGRDTKKWLTAFSAVMHSSLITTGLVCDLTWPYYVSLSVIATHIGHQIFTLNIDDPTDCAKKFLSNNHVGLILFLGIVMGVYLQNPETSGKKDTVQILQSINSPHCVALQSNKDVD</sequence>
<comment type="subcellular location">
    <subcellularLocation>
        <location evidence="2">Membrane</location>
        <topology evidence="2">Multi-pass membrane protein</topology>
    </subcellularLocation>
    <subcellularLocation>
        <location evidence="13">Mitochondrion inner membrane</location>
        <topology evidence="13">Multi-pass membrane protein</topology>
        <orientation evidence="13">Matrix side</orientation>
    </subcellularLocation>
</comment>
<keyword evidence="15" id="KW-1185">Reference proteome</keyword>
<evidence type="ECO:0000256" key="5">
    <source>
        <dbReference type="ARBA" id="ARBA00022688"/>
    </source>
</evidence>
<keyword evidence="9 13" id="KW-0414">Isoprene biosynthesis</keyword>
<dbReference type="Gene3D" id="1.10.357.140">
    <property type="entry name" value="UbiA prenyltransferase"/>
    <property type="match status" value="1"/>
</dbReference>
<evidence type="ECO:0000256" key="2">
    <source>
        <dbReference type="ARBA" id="ARBA00004141"/>
    </source>
</evidence>
<comment type="catalytic activity">
    <reaction evidence="10">
        <text>all-trans-decaprenyl diphosphate + 4-hydroxybenzoate = 4-hydroxy-3-(all-trans-decaprenyl)benzoate + diphosphate</text>
        <dbReference type="Rhea" id="RHEA:44564"/>
        <dbReference type="ChEBI" id="CHEBI:17879"/>
        <dbReference type="ChEBI" id="CHEBI:33019"/>
        <dbReference type="ChEBI" id="CHEBI:60721"/>
        <dbReference type="ChEBI" id="CHEBI:84503"/>
        <dbReference type="EC" id="2.5.1.39"/>
    </reaction>
    <physiologicalReaction direction="left-to-right" evidence="10">
        <dbReference type="Rhea" id="RHEA:44565"/>
    </physiologicalReaction>
</comment>
<evidence type="ECO:0000256" key="3">
    <source>
        <dbReference type="ARBA" id="ARBA00005985"/>
    </source>
</evidence>
<feature type="transmembrane region" description="Helical" evidence="13">
    <location>
        <begin position="337"/>
        <end position="357"/>
    </location>
</feature>
<comment type="catalytic activity">
    <reaction evidence="11">
        <text>all-trans-nonaprenyl diphosphate + 4-hydroxybenzoate = 4-hydroxy-3-(all-trans-nonaprenyl)benzoate + diphosphate</text>
        <dbReference type="Rhea" id="RHEA:17709"/>
        <dbReference type="ChEBI" id="CHEBI:17879"/>
        <dbReference type="ChEBI" id="CHEBI:33019"/>
        <dbReference type="ChEBI" id="CHEBI:58391"/>
        <dbReference type="ChEBI" id="CHEBI:84502"/>
        <dbReference type="EC" id="2.5.1.39"/>
    </reaction>
    <physiologicalReaction direction="left-to-right" evidence="11">
        <dbReference type="Rhea" id="RHEA:17710"/>
    </physiologicalReaction>
</comment>
<dbReference type="Proteomes" id="UP001153620">
    <property type="component" value="Chromosome 1"/>
</dbReference>
<dbReference type="GO" id="GO:0008299">
    <property type="term" value="P:isoprenoid biosynthetic process"/>
    <property type="evidence" value="ECO:0007669"/>
    <property type="project" value="UniProtKB-UniRule"/>
</dbReference>
<comment type="pathway">
    <text evidence="13">Cofactor biosynthesis; ubiquinone biosynthesis.</text>
</comment>
<evidence type="ECO:0000256" key="11">
    <source>
        <dbReference type="ARBA" id="ARBA00050454"/>
    </source>
</evidence>
<dbReference type="GO" id="GO:0008412">
    <property type="term" value="F:4-hydroxybenzoate polyprenyltransferase activity"/>
    <property type="evidence" value="ECO:0007669"/>
    <property type="project" value="UniProtKB-EC"/>
</dbReference>
<evidence type="ECO:0000256" key="9">
    <source>
        <dbReference type="ARBA" id="ARBA00023229"/>
    </source>
</evidence>
<keyword evidence="13" id="KW-0999">Mitochondrion inner membrane</keyword>
<feature type="transmembrane region" description="Helical" evidence="13">
    <location>
        <begin position="185"/>
        <end position="202"/>
    </location>
</feature>
<gene>
    <name evidence="13" type="primary">coq2</name>
    <name evidence="14" type="ORF">CHIRRI_LOCUS4538</name>
</gene>
<keyword evidence="5 13" id="KW-0831">Ubiquinone biosynthesis</keyword>
<dbReference type="EC" id="2.5.1.39" evidence="13"/>
<dbReference type="GO" id="GO:0005743">
    <property type="term" value="C:mitochondrial inner membrane"/>
    <property type="evidence" value="ECO:0007669"/>
    <property type="project" value="UniProtKB-SubCell"/>
</dbReference>
<evidence type="ECO:0000256" key="13">
    <source>
        <dbReference type="HAMAP-Rule" id="MF_03189"/>
    </source>
</evidence>
<dbReference type="PANTHER" id="PTHR11048">
    <property type="entry name" value="PRENYLTRANSFERASES"/>
    <property type="match status" value="1"/>
</dbReference>
<dbReference type="InterPro" id="IPR000537">
    <property type="entry name" value="UbiA_prenyltransferase"/>
</dbReference>
<evidence type="ECO:0000256" key="7">
    <source>
        <dbReference type="ARBA" id="ARBA00022989"/>
    </source>
</evidence>
<dbReference type="EMBL" id="OU895877">
    <property type="protein sequence ID" value="CAG9801616.1"/>
    <property type="molecule type" value="Genomic_DNA"/>
</dbReference>
<evidence type="ECO:0000256" key="10">
    <source>
        <dbReference type="ARBA" id="ARBA00049890"/>
    </source>
</evidence>
<name>A0A9N9WQ89_9DIPT</name>
<accession>A0A9N9WQ89</accession>
<dbReference type="PANTHER" id="PTHR11048:SF28">
    <property type="entry name" value="4-HYDROXYBENZOATE POLYPRENYLTRANSFERASE, MITOCHONDRIAL"/>
    <property type="match status" value="1"/>
</dbReference>
<evidence type="ECO:0000313" key="15">
    <source>
        <dbReference type="Proteomes" id="UP001153620"/>
    </source>
</evidence>
<evidence type="ECO:0000313" key="14">
    <source>
        <dbReference type="EMBL" id="CAG9801616.1"/>
    </source>
</evidence>
<dbReference type="CDD" id="cd13959">
    <property type="entry name" value="PT_UbiA_COQ2"/>
    <property type="match status" value="1"/>
</dbReference>
<evidence type="ECO:0000256" key="4">
    <source>
        <dbReference type="ARBA" id="ARBA00022679"/>
    </source>
</evidence>
<dbReference type="FunFam" id="1.10.357.140:FF:000003">
    <property type="entry name" value="4-hydroxybenzoate polyprenyltransferase, mitochondrial"/>
    <property type="match status" value="1"/>
</dbReference>
<keyword evidence="8 13" id="KW-0472">Membrane</keyword>
<dbReference type="InterPro" id="IPR030470">
    <property type="entry name" value="UbiA_prenylTrfase_CS"/>
</dbReference>
<dbReference type="AlphaFoldDB" id="A0A9N9WQ89"/>
<evidence type="ECO:0000256" key="1">
    <source>
        <dbReference type="ARBA" id="ARBA00001946"/>
    </source>
</evidence>
<comment type="catalytic activity">
    <reaction evidence="12">
        <text>an all-trans-polyprenyl diphosphate + 4-hydroxybenzoate = a 4-hydroxy-3-(all-trans-polyprenyl)benzoate + diphosphate</text>
        <dbReference type="Rhea" id="RHEA:44504"/>
        <dbReference type="Rhea" id="RHEA-COMP:9514"/>
        <dbReference type="Rhea" id="RHEA-COMP:9564"/>
        <dbReference type="ChEBI" id="CHEBI:17879"/>
        <dbReference type="ChEBI" id="CHEBI:33019"/>
        <dbReference type="ChEBI" id="CHEBI:58914"/>
        <dbReference type="ChEBI" id="CHEBI:78396"/>
        <dbReference type="EC" id="2.5.1.39"/>
    </reaction>
    <physiologicalReaction direction="left-to-right" evidence="12">
        <dbReference type="Rhea" id="RHEA:44505"/>
    </physiologicalReaction>
</comment>
<dbReference type="OrthoDB" id="18170at2759"/>
<comment type="similarity">
    <text evidence="3 13">Belongs to the UbiA prenyltransferase family.</text>
</comment>
<dbReference type="InterPro" id="IPR044878">
    <property type="entry name" value="UbiA_sf"/>
</dbReference>
<keyword evidence="13" id="KW-0496">Mitochondrion</keyword>
<keyword evidence="6 13" id="KW-0812">Transmembrane</keyword>
<dbReference type="Pfam" id="PF01040">
    <property type="entry name" value="UbiA"/>
    <property type="match status" value="1"/>
</dbReference>
<dbReference type="InterPro" id="IPR006370">
    <property type="entry name" value="HB_polyprenyltransferase-like"/>
</dbReference>
<evidence type="ECO:0000256" key="8">
    <source>
        <dbReference type="ARBA" id="ARBA00023136"/>
    </source>
</evidence>
<dbReference type="InterPro" id="IPR039653">
    <property type="entry name" value="Prenyltransferase"/>
</dbReference>
<keyword evidence="7 13" id="KW-1133">Transmembrane helix</keyword>
<dbReference type="GO" id="GO:0006744">
    <property type="term" value="P:ubiquinone biosynthetic process"/>
    <property type="evidence" value="ECO:0007669"/>
    <property type="project" value="UniProtKB-UniRule"/>
</dbReference>
<keyword evidence="4 13" id="KW-0808">Transferase</keyword>
<evidence type="ECO:0000256" key="12">
    <source>
        <dbReference type="ARBA" id="ARBA00051182"/>
    </source>
</evidence>
<dbReference type="NCBIfam" id="TIGR01474">
    <property type="entry name" value="ubiA_proteo"/>
    <property type="match status" value="1"/>
</dbReference>
<organism evidence="14 15">
    <name type="scientific">Chironomus riparius</name>
    <dbReference type="NCBI Taxonomy" id="315576"/>
    <lineage>
        <taxon>Eukaryota</taxon>
        <taxon>Metazoa</taxon>
        <taxon>Ecdysozoa</taxon>
        <taxon>Arthropoda</taxon>
        <taxon>Hexapoda</taxon>
        <taxon>Insecta</taxon>
        <taxon>Pterygota</taxon>
        <taxon>Neoptera</taxon>
        <taxon>Endopterygota</taxon>
        <taxon>Diptera</taxon>
        <taxon>Nematocera</taxon>
        <taxon>Chironomoidea</taxon>
        <taxon>Chironomidae</taxon>
        <taxon>Chironominae</taxon>
        <taxon>Chironomus</taxon>
    </lineage>
</organism>
<proteinExistence type="inferred from homology"/>
<evidence type="ECO:0000256" key="6">
    <source>
        <dbReference type="ARBA" id="ARBA00022692"/>
    </source>
</evidence>